<dbReference type="EMBL" id="AAQH01000001">
    <property type="protein sequence ID" value="EAT13734.1"/>
    <property type="molecule type" value="Genomic_DNA"/>
</dbReference>
<dbReference type="PANTHER" id="PTHR47495">
    <property type="entry name" value="ALDEHYDE DEHYDROGENASE"/>
    <property type="match status" value="1"/>
</dbReference>
<dbReference type="PANTHER" id="PTHR47495:SF2">
    <property type="entry name" value="ALDEHYDE DEHYDROGENASE"/>
    <property type="match status" value="1"/>
</dbReference>
<dbReference type="SMART" id="SM01008">
    <property type="entry name" value="Ald_Xan_dh_C"/>
    <property type="match status" value="1"/>
</dbReference>
<dbReference type="PIRSF" id="PIRSF036389">
    <property type="entry name" value="IOR_B"/>
    <property type="match status" value="1"/>
</dbReference>
<dbReference type="Gene3D" id="3.90.1170.50">
    <property type="entry name" value="Aldehyde oxidase/xanthine dehydrogenase, a/b hammerhead"/>
    <property type="match status" value="1"/>
</dbReference>
<dbReference type="Gene3D" id="3.30.365.10">
    <property type="entry name" value="Aldehyde oxidase/xanthine dehydrogenase, molybdopterin binding domain"/>
    <property type="match status" value="4"/>
</dbReference>
<gene>
    <name evidence="2" type="ORF">RED65_10089</name>
</gene>
<feature type="domain" description="Aldehyde oxidase/xanthine dehydrogenase a/b hammerhead" evidence="1">
    <location>
        <begin position="208"/>
        <end position="286"/>
    </location>
</feature>
<dbReference type="RefSeq" id="WP_007017155.1">
    <property type="nucleotide sequence ID" value="NZ_CH724113.1"/>
</dbReference>
<dbReference type="HOGENOM" id="CLU_013917_0_1_6"/>
<sequence>MNPVIDDSRRRFLKGLGLASGGLIAGIPLTGCASTALPNEQTGDIQPNALLQITRDNQINFYLPRTEMGQGVYTGLTTILAEELDIAPEKINVINVGDHPDYNNPEYGLQVTGGSNSIRVHFKPLRQLAANMRLVIRQAASRVTQEPIENISTENGNVVIAGKYLPYGDFAEVASQLEFPENATLTPKSNFKYIGKLNQRLDAKAKSTGTAQFGLDIEFDGLHRAALKRCPQFGGTVKSFDGSKAKDMPGVKSVVAIHNGVAVVAEHYYQAKAALQKLEIKWNLPETLSAFSSNSTAKGNGQNLFKEALDLGDYDNAHEEGDGLEALQKSDNVIEADYWAPYLAHATMEPMNCTAKFNGDKLEIWTSTQNPQVAKNIAAFYGDVSKDDVTVHGCFIGGGFGRRTVSDYVAEAVAIAKAAGVPVQLVWSREDDTQHDYYRPASMARFKIGVSNEGMIDSWNVTRSGPNIMPYTIDEVADAMMPGFLPNGMVDWISKAGYGLFDGWTVDPASVEGLFEDYDAPHKNVDHVTVDPGLPLGFWRSVGHSYSGFFKESMMDEIAIKQKVDPIEFRLKHLNNNPRLANVLKQAAEKAGWNKNLANGHYHGVAVHTSFQSYVAEIAEVSVENNQIKIHKVTCAVDCGLAVNPDIVRDQMESGIIFGLTTALHGEITLKDGAVEQSNFHNYPILRINETPDIEVLIVDSDESPSGVGEPGLPPIAAAVGNAIFAATGKRLRSLPLKLS</sequence>
<dbReference type="OrthoDB" id="9767994at2"/>
<dbReference type="InterPro" id="IPR046867">
    <property type="entry name" value="AldOxase/xan_DH_MoCoBD2"/>
</dbReference>
<dbReference type="InterPro" id="IPR008274">
    <property type="entry name" value="AldOxase/xan_DH_MoCoBD1"/>
</dbReference>
<proteinExistence type="predicted"/>
<name>Q1N658_9GAMM</name>
<dbReference type="InterPro" id="IPR052516">
    <property type="entry name" value="N-heterocyclic_Hydroxylase"/>
</dbReference>
<dbReference type="AlphaFoldDB" id="Q1N658"/>
<dbReference type="SUPFAM" id="SSF56003">
    <property type="entry name" value="Molybdenum cofactor-binding domain"/>
    <property type="match status" value="2"/>
</dbReference>
<organism evidence="2 3">
    <name type="scientific">Bermanella marisrubri</name>
    <dbReference type="NCBI Taxonomy" id="207949"/>
    <lineage>
        <taxon>Bacteria</taxon>
        <taxon>Pseudomonadati</taxon>
        <taxon>Pseudomonadota</taxon>
        <taxon>Gammaproteobacteria</taxon>
        <taxon>Oceanospirillales</taxon>
        <taxon>Oceanospirillaceae</taxon>
        <taxon>Bermanella</taxon>
    </lineage>
</organism>
<evidence type="ECO:0000313" key="3">
    <source>
        <dbReference type="Proteomes" id="UP000004263"/>
    </source>
</evidence>
<protein>
    <submittedName>
        <fullName evidence="2">Aerobic-type carbon monoxide dehydrogenase large subunit CoxL/CutL-like protein</fullName>
    </submittedName>
</protein>
<keyword evidence="3" id="KW-1185">Reference proteome</keyword>
<reference evidence="2 3" key="1">
    <citation type="submission" date="2006-03" db="EMBL/GenBank/DDBJ databases">
        <authorList>
            <person name="Pinhassi J."/>
            <person name="Pedros-Alio C."/>
            <person name="Ferriera S."/>
            <person name="Johnson J."/>
            <person name="Kravitz S."/>
            <person name="Halpern A."/>
            <person name="Remington K."/>
            <person name="Beeson K."/>
            <person name="Tran B."/>
            <person name="Rogers Y.-H."/>
            <person name="Friedman R."/>
            <person name="Venter J.C."/>
        </authorList>
    </citation>
    <scope>NUCLEOTIDE SEQUENCE [LARGE SCALE GENOMIC DNA]</scope>
    <source>
        <strain evidence="2 3">RED65</strain>
    </source>
</reference>
<comment type="caution">
    <text evidence="2">The sequence shown here is derived from an EMBL/GenBank/DDBJ whole genome shotgun (WGS) entry which is preliminary data.</text>
</comment>
<dbReference type="InterPro" id="IPR006311">
    <property type="entry name" value="TAT_signal"/>
</dbReference>
<dbReference type="Proteomes" id="UP000004263">
    <property type="component" value="Unassembled WGS sequence"/>
</dbReference>
<dbReference type="PROSITE" id="PS51318">
    <property type="entry name" value="TAT"/>
    <property type="match status" value="1"/>
</dbReference>
<evidence type="ECO:0000259" key="1">
    <source>
        <dbReference type="SMART" id="SM01008"/>
    </source>
</evidence>
<dbReference type="STRING" id="207949.RED65_10089"/>
<dbReference type="GO" id="GO:0016491">
    <property type="term" value="F:oxidoreductase activity"/>
    <property type="evidence" value="ECO:0007669"/>
    <property type="project" value="InterPro"/>
</dbReference>
<accession>Q1N658</accession>
<dbReference type="InterPro" id="IPR000674">
    <property type="entry name" value="Ald_Oxase/Xan_DH_a/b"/>
</dbReference>
<dbReference type="Pfam" id="PF02738">
    <property type="entry name" value="MoCoBD_1"/>
    <property type="match status" value="1"/>
</dbReference>
<evidence type="ECO:0000313" key="2">
    <source>
        <dbReference type="EMBL" id="EAT13734.1"/>
    </source>
</evidence>
<dbReference type="Pfam" id="PF20256">
    <property type="entry name" value="MoCoBD_2"/>
    <property type="match status" value="2"/>
</dbReference>
<dbReference type="InterPro" id="IPR037165">
    <property type="entry name" value="AldOxase/xan_DH_Mopterin-bd_sf"/>
</dbReference>
<dbReference type="InterPro" id="IPR012368">
    <property type="entry name" value="OxRdtase_Mopterin-bd_su_IorB"/>
</dbReference>